<dbReference type="InterPro" id="IPR029461">
    <property type="entry name" value="TT1561-like"/>
</dbReference>
<sequence length="225" mass="23487">MQSVPYWIAFGDIHDDVSPIADIPGLAEAAGVIITGDITVVGGARQAERVLTAIAARNPAIHAQIGNMDKAEVTGWLDGRGWNIHRTARELAPGVGLLGAGYSTPTPFGTPSEVPEARLAEWLDALRAEAGRWPRLVLAVHTPPKDSLCDKLGNGAHVGSPAVRAFIEAVQPDVCLCGHIHESRAVDRIGRTVVVNPGALGAGGYAVVTAPEDGPLTAELKVLRG</sequence>
<keyword evidence="3" id="KW-1185">Reference proteome</keyword>
<proteinExistence type="predicted"/>
<dbReference type="PANTHER" id="PTHR37523">
    <property type="entry name" value="METALLOPHOSPHOESTERASE"/>
    <property type="match status" value="1"/>
</dbReference>
<dbReference type="Pfam" id="PF14582">
    <property type="entry name" value="Metallophos_3"/>
    <property type="match status" value="1"/>
</dbReference>
<evidence type="ECO:0000259" key="1">
    <source>
        <dbReference type="Pfam" id="PF14582"/>
    </source>
</evidence>
<dbReference type="Gene3D" id="3.60.21.10">
    <property type="match status" value="1"/>
</dbReference>
<protein>
    <submittedName>
        <fullName evidence="2">Metallophosphoesterase family protein</fullName>
    </submittedName>
</protein>
<gene>
    <name evidence="2" type="ORF">KPS_002691</name>
</gene>
<dbReference type="Proteomes" id="UP001180616">
    <property type="component" value="Chromosome"/>
</dbReference>
<dbReference type="InterPro" id="IPR029052">
    <property type="entry name" value="Metallo-depent_PP-like"/>
</dbReference>
<organism evidence="2 3">
    <name type="scientific">Nitratidesulfovibrio liaohensis</name>
    <dbReference type="NCBI Taxonomy" id="2604158"/>
    <lineage>
        <taxon>Bacteria</taxon>
        <taxon>Pseudomonadati</taxon>
        <taxon>Thermodesulfobacteriota</taxon>
        <taxon>Desulfovibrionia</taxon>
        <taxon>Desulfovibrionales</taxon>
        <taxon>Desulfovibrionaceae</taxon>
        <taxon>Nitratidesulfovibrio</taxon>
    </lineage>
</organism>
<dbReference type="PANTHER" id="PTHR37523:SF1">
    <property type="entry name" value="CALCINEURIN-LIKE PHOSPHOESTERASE DOMAIN-CONTAINING PROTEIN"/>
    <property type="match status" value="1"/>
</dbReference>
<feature type="domain" description="Metallophosphoesterase TT1561-like" evidence="1">
    <location>
        <begin position="135"/>
        <end position="209"/>
    </location>
</feature>
<reference evidence="2" key="1">
    <citation type="submission" date="2023-09" db="EMBL/GenBank/DDBJ databases">
        <authorList>
            <consortium name="CW5 consortium"/>
            <person name="Lu C.-W."/>
        </authorList>
    </citation>
    <scope>NUCLEOTIDE SEQUENCE</scope>
    <source>
        <strain evidence="2">KPS</strain>
    </source>
</reference>
<evidence type="ECO:0000313" key="3">
    <source>
        <dbReference type="Proteomes" id="UP001180616"/>
    </source>
</evidence>
<evidence type="ECO:0000313" key="2">
    <source>
        <dbReference type="EMBL" id="WMW64641.1"/>
    </source>
</evidence>
<dbReference type="SUPFAM" id="SSF56300">
    <property type="entry name" value="Metallo-dependent phosphatases"/>
    <property type="match status" value="1"/>
</dbReference>
<accession>A0ABY9QYN4</accession>
<dbReference type="RefSeq" id="WP_309540720.1">
    <property type="nucleotide sequence ID" value="NZ_CP133659.1"/>
</dbReference>
<name>A0ABY9QYN4_9BACT</name>
<dbReference type="EMBL" id="CP133659">
    <property type="protein sequence ID" value="WMW64641.1"/>
    <property type="molecule type" value="Genomic_DNA"/>
</dbReference>